<evidence type="ECO:0000313" key="1">
    <source>
        <dbReference type="EMBL" id="SPZ12926.1"/>
    </source>
</evidence>
<reference evidence="1 2" key="1">
    <citation type="submission" date="2018-06" db="EMBL/GenBank/DDBJ databases">
        <authorList>
            <consortium name="Pathogen Informatics"/>
            <person name="Doyle S."/>
        </authorList>
    </citation>
    <scope>NUCLEOTIDE SEQUENCE [LARGE SCALE GENOMIC DNA]</scope>
    <source>
        <strain evidence="1 2">NCTC11842</strain>
    </source>
</reference>
<name>A0A2X2D5I2_PSELU</name>
<gene>
    <name evidence="1" type="ORF">NCTC11842_04745</name>
</gene>
<dbReference type="Proteomes" id="UP000250443">
    <property type="component" value="Unassembled WGS sequence"/>
</dbReference>
<dbReference type="SUPFAM" id="SSF52266">
    <property type="entry name" value="SGNH hydrolase"/>
    <property type="match status" value="1"/>
</dbReference>
<organism evidence="1 2">
    <name type="scientific">Pseudomonas luteola</name>
    <dbReference type="NCBI Taxonomy" id="47886"/>
    <lineage>
        <taxon>Bacteria</taxon>
        <taxon>Pseudomonadati</taxon>
        <taxon>Pseudomonadota</taxon>
        <taxon>Gammaproteobacteria</taxon>
        <taxon>Pseudomonadales</taxon>
        <taxon>Pseudomonadaceae</taxon>
        <taxon>Pseudomonas</taxon>
    </lineage>
</organism>
<dbReference type="AlphaFoldDB" id="A0A2X2D5I2"/>
<dbReference type="EMBL" id="UAUF01000014">
    <property type="protein sequence ID" value="SPZ12926.1"/>
    <property type="molecule type" value="Genomic_DNA"/>
</dbReference>
<protein>
    <recommendedName>
        <fullName evidence="3">SGNH/GDSL hydrolase family protein</fullName>
    </recommendedName>
</protein>
<accession>A0A2X2D5I2</accession>
<dbReference type="RefSeq" id="WP_010796483.1">
    <property type="nucleotide sequence ID" value="NZ_CP044086.1"/>
</dbReference>
<evidence type="ECO:0000313" key="2">
    <source>
        <dbReference type="Proteomes" id="UP000250443"/>
    </source>
</evidence>
<evidence type="ECO:0008006" key="3">
    <source>
        <dbReference type="Google" id="ProtNLM"/>
    </source>
</evidence>
<proteinExistence type="predicted"/>
<sequence length="223" mass="25273">MSGKHLIALGDSHLEVLEFAAELNILNIETSNFSIVPGATVIGLRNPNSLTDAINIFKSKLISQPLNSYILIQLGEVDCGFVMWWRAKKYSESIENQFKESIKAYSSFVNYLLKFGFHKICITGASLPTIRDGLDMGEVANKRSEINISIKDRTDLTMRYNFALERLAGSLDLHYFDITNAILDRSKNTVHEFYRNTDIFDHHLDKAKTVGIWASKCNDFLNT</sequence>